<dbReference type="InterPro" id="IPR013083">
    <property type="entry name" value="Znf_RING/FYVE/PHD"/>
</dbReference>
<dbReference type="InterPro" id="IPR052667">
    <property type="entry name" value="E3_ubiquitin-ligase_RING"/>
</dbReference>
<dbReference type="EnsemblMetazoa" id="CJA03893.1">
    <property type="protein sequence ID" value="CJA03893.1"/>
    <property type="gene ID" value="WBGene00123097"/>
</dbReference>
<keyword evidence="6" id="KW-0472">Membrane</keyword>
<keyword evidence="9" id="KW-1185">Reference proteome</keyword>
<feature type="domain" description="RING-type" evidence="7">
    <location>
        <begin position="121"/>
        <end position="165"/>
    </location>
</feature>
<feature type="transmembrane region" description="Helical" evidence="6">
    <location>
        <begin position="217"/>
        <end position="240"/>
    </location>
</feature>
<name>A0A8R1HJS1_CAEJA</name>
<reference evidence="8" key="2">
    <citation type="submission" date="2022-06" db="UniProtKB">
        <authorList>
            <consortium name="EnsemblMetazoa"/>
        </authorList>
    </citation>
    <scope>IDENTIFICATION</scope>
    <source>
        <strain evidence="8">DF5081</strain>
    </source>
</reference>
<evidence type="ECO:0000256" key="6">
    <source>
        <dbReference type="SAM" id="Phobius"/>
    </source>
</evidence>
<keyword evidence="5" id="KW-0175">Coiled coil</keyword>
<feature type="coiled-coil region" evidence="5">
    <location>
        <begin position="21"/>
        <end position="59"/>
    </location>
</feature>
<dbReference type="PANTHER" id="PTHR47156:SF9">
    <property type="entry name" value="PROTEIN CBG26870"/>
    <property type="match status" value="1"/>
</dbReference>
<dbReference type="Proteomes" id="UP000005237">
    <property type="component" value="Unassembled WGS sequence"/>
</dbReference>
<keyword evidence="6" id="KW-1133">Transmembrane helix</keyword>
<evidence type="ECO:0000256" key="2">
    <source>
        <dbReference type="ARBA" id="ARBA00022771"/>
    </source>
</evidence>
<accession>A0A8R1HJS1</accession>
<keyword evidence="6" id="KW-0812">Transmembrane</keyword>
<dbReference type="InterPro" id="IPR001841">
    <property type="entry name" value="Znf_RING"/>
</dbReference>
<dbReference type="PROSITE" id="PS50089">
    <property type="entry name" value="ZF_RING_2"/>
    <property type="match status" value="1"/>
</dbReference>
<evidence type="ECO:0000313" key="9">
    <source>
        <dbReference type="Proteomes" id="UP000005237"/>
    </source>
</evidence>
<keyword evidence="3" id="KW-0862">Zinc</keyword>
<dbReference type="PANTHER" id="PTHR47156">
    <property type="entry name" value="PROTEIN CBG20824"/>
    <property type="match status" value="1"/>
</dbReference>
<protein>
    <submittedName>
        <fullName evidence="8">RING-type domain-containing protein</fullName>
    </submittedName>
</protein>
<organism evidence="8 9">
    <name type="scientific">Caenorhabditis japonica</name>
    <dbReference type="NCBI Taxonomy" id="281687"/>
    <lineage>
        <taxon>Eukaryota</taxon>
        <taxon>Metazoa</taxon>
        <taxon>Ecdysozoa</taxon>
        <taxon>Nematoda</taxon>
        <taxon>Chromadorea</taxon>
        <taxon>Rhabditida</taxon>
        <taxon>Rhabditina</taxon>
        <taxon>Rhabditomorpha</taxon>
        <taxon>Rhabditoidea</taxon>
        <taxon>Rhabditidae</taxon>
        <taxon>Peloderinae</taxon>
        <taxon>Caenorhabditis</taxon>
    </lineage>
</organism>
<evidence type="ECO:0000256" key="5">
    <source>
        <dbReference type="SAM" id="Coils"/>
    </source>
</evidence>
<proteinExistence type="predicted"/>
<evidence type="ECO:0000313" key="8">
    <source>
        <dbReference type="EnsemblMetazoa" id="CJA03893.1"/>
    </source>
</evidence>
<dbReference type="Pfam" id="PF13445">
    <property type="entry name" value="zf-RING_UBOX"/>
    <property type="match status" value="1"/>
</dbReference>
<evidence type="ECO:0000256" key="1">
    <source>
        <dbReference type="ARBA" id="ARBA00022723"/>
    </source>
</evidence>
<reference evidence="9" key="1">
    <citation type="submission" date="2010-08" db="EMBL/GenBank/DDBJ databases">
        <authorList>
            <consortium name="Caenorhabditis japonica Sequencing Consortium"/>
            <person name="Wilson R.K."/>
        </authorList>
    </citation>
    <scope>NUCLEOTIDE SEQUENCE [LARGE SCALE GENOMIC DNA]</scope>
    <source>
        <strain evidence="9">DF5081</strain>
    </source>
</reference>
<evidence type="ECO:0000256" key="4">
    <source>
        <dbReference type="PROSITE-ProRule" id="PRU00175"/>
    </source>
</evidence>
<evidence type="ECO:0000259" key="7">
    <source>
        <dbReference type="PROSITE" id="PS50089"/>
    </source>
</evidence>
<keyword evidence="1" id="KW-0479">Metal-binding</keyword>
<sequence>MSNENEYLGLIPSIRNRADPVEDERKELESEITRLKNWLKDAEREKSRLRELNRSNEERFSRALTAETLRNQETQVTLQRVYRTTAGYWQSVQDLQEQLKIARTRTPVVIMETVKVGGPECQICVRPYSDCGIRQPKVLICGHTICEECAARLVHDTKIKCPFDRLDTHLNGHGLDVLPKNFAILEVCKPCPMAEKATDTDDLESESDDSHMTLHSILTFSVFFAFFFICYDFLFTIATLF</sequence>
<dbReference type="Gene3D" id="3.30.40.10">
    <property type="entry name" value="Zinc/RING finger domain, C3HC4 (zinc finger)"/>
    <property type="match status" value="1"/>
</dbReference>
<dbReference type="AlphaFoldDB" id="A0A8R1HJS1"/>
<dbReference type="GO" id="GO:0008270">
    <property type="term" value="F:zinc ion binding"/>
    <property type="evidence" value="ECO:0007669"/>
    <property type="project" value="UniProtKB-KW"/>
</dbReference>
<dbReference type="SUPFAM" id="SSF57850">
    <property type="entry name" value="RING/U-box"/>
    <property type="match status" value="1"/>
</dbReference>
<keyword evidence="2 4" id="KW-0863">Zinc-finger</keyword>
<dbReference type="InterPro" id="IPR027370">
    <property type="entry name" value="Znf-RING_euk"/>
</dbReference>
<evidence type="ECO:0000256" key="3">
    <source>
        <dbReference type="ARBA" id="ARBA00022833"/>
    </source>
</evidence>
<dbReference type="PROSITE" id="PS00518">
    <property type="entry name" value="ZF_RING_1"/>
    <property type="match status" value="1"/>
</dbReference>
<dbReference type="InterPro" id="IPR017907">
    <property type="entry name" value="Znf_RING_CS"/>
</dbReference>